<evidence type="ECO:0000256" key="1">
    <source>
        <dbReference type="ARBA" id="ARBA00010990"/>
    </source>
</evidence>
<dbReference type="OrthoDB" id="7061431at2"/>
<dbReference type="InterPro" id="IPR050559">
    <property type="entry name" value="P-Pant_transferase_sf"/>
</dbReference>
<dbReference type="GO" id="GO:0005829">
    <property type="term" value="C:cytosol"/>
    <property type="evidence" value="ECO:0007669"/>
    <property type="project" value="TreeGrafter"/>
</dbReference>
<dbReference type="GO" id="GO:0019878">
    <property type="term" value="P:lysine biosynthetic process via aminoadipic acid"/>
    <property type="evidence" value="ECO:0007669"/>
    <property type="project" value="TreeGrafter"/>
</dbReference>
<dbReference type="PANTHER" id="PTHR12215:SF10">
    <property type="entry name" value="L-AMINOADIPATE-SEMIALDEHYDE DEHYDROGENASE-PHOSPHOPANTETHEINYL TRANSFERASE"/>
    <property type="match status" value="1"/>
</dbReference>
<organism evidence="4 6">
    <name type="scientific">Budvicia aquatica</name>
    <dbReference type="NCBI Taxonomy" id="82979"/>
    <lineage>
        <taxon>Bacteria</taxon>
        <taxon>Pseudomonadati</taxon>
        <taxon>Pseudomonadota</taxon>
        <taxon>Gammaproteobacteria</taxon>
        <taxon>Enterobacterales</taxon>
        <taxon>Budviciaceae</taxon>
        <taxon>Budvicia</taxon>
    </lineage>
</organism>
<reference evidence="5 7" key="3">
    <citation type="submission" date="2019-03" db="EMBL/GenBank/DDBJ databases">
        <authorList>
            <consortium name="Pathogen Informatics"/>
        </authorList>
    </citation>
    <scope>NUCLEOTIDE SEQUENCE [LARGE SCALE GENOMIC DNA]</scope>
    <source>
        <strain evidence="5 7">NCTC12282</strain>
    </source>
</reference>
<dbReference type="InterPro" id="IPR037143">
    <property type="entry name" value="4-PPantetheinyl_Trfase_dom_sf"/>
</dbReference>
<evidence type="ECO:0000313" key="5">
    <source>
        <dbReference type="EMBL" id="VFS46415.1"/>
    </source>
</evidence>
<keyword evidence="2 5" id="KW-0808">Transferase</keyword>
<dbReference type="GO" id="GO:0008897">
    <property type="term" value="F:holo-[acyl-carrier-protein] synthase activity"/>
    <property type="evidence" value="ECO:0007669"/>
    <property type="project" value="InterPro"/>
</dbReference>
<dbReference type="GO" id="GO:0000287">
    <property type="term" value="F:magnesium ion binding"/>
    <property type="evidence" value="ECO:0007669"/>
    <property type="project" value="InterPro"/>
</dbReference>
<proteinExistence type="inferred from homology"/>
<name>A0A2C6CP83_9GAMM</name>
<dbReference type="EMBL" id="PDDX01000001">
    <property type="protein sequence ID" value="PHI28479.1"/>
    <property type="molecule type" value="Genomic_DNA"/>
</dbReference>
<sequence>MTPLPKIAVALLHLPSEEWLPPDVSRLPAALRAQAEGFNPKRRQQFLAGRWLLAELLFNQANCPELPEIDTTDNGRPVFTGSGLPDFNISHSGEYIMVALSYGHRLGLDVEHIRPRNKLMALAKYSFSVEEYQWLMAQPESQQTDRFWQLWTLRESTLKLAAKGVWQMKQIRINPQQKWLSADFQPRLFGLTSRHDDIAWAIASDSLVENIELWQANGESPYLTMARVPCIYQFKTP</sequence>
<feature type="domain" description="4'-phosphopantetheinyl transferase" evidence="3">
    <location>
        <begin position="106"/>
        <end position="173"/>
    </location>
</feature>
<evidence type="ECO:0000313" key="4">
    <source>
        <dbReference type="EMBL" id="PHI28479.1"/>
    </source>
</evidence>
<dbReference type="EC" id="2.7.8.-" evidence="5"/>
<comment type="similarity">
    <text evidence="1">Belongs to the P-Pant transferase superfamily. Gsp/Sfp/HetI/AcpT family.</text>
</comment>
<dbReference type="STRING" id="1111728.GCA_000427805_04527"/>
<keyword evidence="6" id="KW-1185">Reference proteome</keyword>
<reference evidence="6" key="2">
    <citation type="submission" date="2017-09" db="EMBL/GenBank/DDBJ databases">
        <title>FDA dAtabase for Regulatory Grade micrObial Sequences (FDA-ARGOS): Supporting development and validation of Infectious Disease Dx tests.</title>
        <authorList>
            <person name="Minogue T."/>
            <person name="Wolcott M."/>
            <person name="Wasieloski L."/>
            <person name="Aguilar W."/>
            <person name="Moore D."/>
            <person name="Tallon L."/>
            <person name="Sadzewicz L."/>
            <person name="Ott S."/>
            <person name="Zhao X."/>
            <person name="Nagaraj S."/>
            <person name="Vavikolanu K."/>
            <person name="Aluvathingal J."/>
            <person name="Nadendla S."/>
            <person name="Sichtig H."/>
        </authorList>
    </citation>
    <scope>NUCLEOTIDE SEQUENCE [LARGE SCALE GENOMIC DNA]</scope>
    <source>
        <strain evidence="6">FDAARGOS_387</strain>
    </source>
</reference>
<accession>A0A2C6CP83</accession>
<gene>
    <name evidence="5" type="primary">psf-1</name>
    <name evidence="4" type="ORF">CRN84_03620</name>
    <name evidence="5" type="ORF">NCTC12282_01324</name>
</gene>
<evidence type="ECO:0000313" key="7">
    <source>
        <dbReference type="Proteomes" id="UP000373449"/>
    </source>
</evidence>
<dbReference type="InterPro" id="IPR008278">
    <property type="entry name" value="4-PPantetheinyl_Trfase_dom"/>
</dbReference>
<evidence type="ECO:0000259" key="3">
    <source>
        <dbReference type="Pfam" id="PF01648"/>
    </source>
</evidence>
<dbReference type="RefSeq" id="WP_051323230.1">
    <property type="nucleotide sequence ID" value="NZ_CAADJA010000002.1"/>
</dbReference>
<dbReference type="Proteomes" id="UP000373449">
    <property type="component" value="Unassembled WGS sequence"/>
</dbReference>
<reference evidence="4" key="1">
    <citation type="submission" date="2017-09" db="EMBL/GenBank/DDBJ databases">
        <title>FDA dAtabase for Regulatory Grade micrObial Sequences (FDA-ARGOS): Supporting development and validation of Infectious Disease Dx tests.</title>
        <authorList>
            <person name="Minogue T."/>
            <person name="Wolcott M."/>
            <person name="Wasieloski L."/>
            <person name="Aguilar W."/>
            <person name="Moore D."/>
            <person name="Tallon L.J."/>
            <person name="Sadzewicz L."/>
            <person name="Ott S."/>
            <person name="Zhao X."/>
            <person name="Nagaraj S."/>
            <person name="Vavikolanu K."/>
            <person name="Aluvathingal J."/>
            <person name="Nadendla S."/>
            <person name="Sichtig H."/>
        </authorList>
    </citation>
    <scope>NUCLEOTIDE SEQUENCE</scope>
    <source>
        <strain evidence="4">FDAARGOS_387</strain>
    </source>
</reference>
<dbReference type="Pfam" id="PF01648">
    <property type="entry name" value="ACPS"/>
    <property type="match status" value="1"/>
</dbReference>
<evidence type="ECO:0000256" key="2">
    <source>
        <dbReference type="ARBA" id="ARBA00022679"/>
    </source>
</evidence>
<protein>
    <submittedName>
        <fullName evidence="5">4'-phosphopantetheinyl transferase psf-1</fullName>
        <ecNumber evidence="5">2.7.8.-</ecNumber>
    </submittedName>
</protein>
<dbReference type="PANTHER" id="PTHR12215">
    <property type="entry name" value="PHOSPHOPANTETHEINE TRANSFERASE"/>
    <property type="match status" value="1"/>
</dbReference>
<dbReference type="AlphaFoldDB" id="A0A2C6CP83"/>
<dbReference type="Proteomes" id="UP000224974">
    <property type="component" value="Unassembled WGS sequence"/>
</dbReference>
<evidence type="ECO:0000313" key="6">
    <source>
        <dbReference type="Proteomes" id="UP000224974"/>
    </source>
</evidence>
<dbReference type="SUPFAM" id="SSF56214">
    <property type="entry name" value="4'-phosphopantetheinyl transferase"/>
    <property type="match status" value="2"/>
</dbReference>
<dbReference type="EMBL" id="CAADJA010000002">
    <property type="protein sequence ID" value="VFS46415.1"/>
    <property type="molecule type" value="Genomic_DNA"/>
</dbReference>
<dbReference type="Gene3D" id="3.90.470.20">
    <property type="entry name" value="4'-phosphopantetheinyl transferase domain"/>
    <property type="match status" value="2"/>
</dbReference>